<gene>
    <name evidence="1" type="ORF">ABIC20_000826</name>
</gene>
<reference evidence="1 2" key="1">
    <citation type="submission" date="2024-06" db="EMBL/GenBank/DDBJ databases">
        <title>Genomics of switchgrass bacterial isolates.</title>
        <authorList>
            <person name="Shade A."/>
        </authorList>
    </citation>
    <scope>NUCLEOTIDE SEQUENCE [LARGE SCALE GENOMIC DNA]</scope>
    <source>
        <strain evidence="1 2">PvP084</strain>
    </source>
</reference>
<organism evidence="1 2">
    <name type="scientific">Methylobacterium radiotolerans</name>
    <dbReference type="NCBI Taxonomy" id="31998"/>
    <lineage>
        <taxon>Bacteria</taxon>
        <taxon>Pseudomonadati</taxon>
        <taxon>Pseudomonadota</taxon>
        <taxon>Alphaproteobacteria</taxon>
        <taxon>Hyphomicrobiales</taxon>
        <taxon>Methylobacteriaceae</taxon>
        <taxon>Methylobacterium</taxon>
    </lineage>
</organism>
<dbReference type="Pfam" id="PF04134">
    <property type="entry name" value="DCC1-like"/>
    <property type="match status" value="1"/>
</dbReference>
<evidence type="ECO:0000313" key="2">
    <source>
        <dbReference type="Proteomes" id="UP001549119"/>
    </source>
</evidence>
<dbReference type="EMBL" id="JBEPNW010000002">
    <property type="protein sequence ID" value="MET3863517.1"/>
    <property type="molecule type" value="Genomic_DNA"/>
</dbReference>
<dbReference type="InterPro" id="IPR007263">
    <property type="entry name" value="DCC1-like"/>
</dbReference>
<dbReference type="InterPro" id="IPR044691">
    <property type="entry name" value="DCC1_Trx"/>
</dbReference>
<keyword evidence="2" id="KW-1185">Reference proteome</keyword>
<dbReference type="PANTHER" id="PTHR34290">
    <property type="entry name" value="SI:CH73-390P7.2"/>
    <property type="match status" value="1"/>
</dbReference>
<protein>
    <submittedName>
        <fullName evidence="1">DCC family thiol-disulfide oxidoreductase YuxK</fullName>
    </submittedName>
</protein>
<dbReference type="PANTHER" id="PTHR34290:SF2">
    <property type="entry name" value="OS04G0668800 PROTEIN"/>
    <property type="match status" value="1"/>
</dbReference>
<accession>A0ABV2NAL0</accession>
<sequence length="139" mass="15265">MGTGAATADERSDGPLSVYYDGGCPLCRAEIDQYRRCAGAGQVAFVDVGRGATEPVLGPDLDRDRALRRFHVRTADGQLISGAAAFARLWRTLPGWRWLGRVVDLRVLGARPVLPLAELAYRLSLPLRPRLARLIARLR</sequence>
<evidence type="ECO:0000313" key="1">
    <source>
        <dbReference type="EMBL" id="MET3863517.1"/>
    </source>
</evidence>
<dbReference type="RefSeq" id="WP_024830971.1">
    <property type="nucleotide sequence ID" value="NZ_JAZBNP010000001.1"/>
</dbReference>
<dbReference type="Proteomes" id="UP001549119">
    <property type="component" value="Unassembled WGS sequence"/>
</dbReference>
<proteinExistence type="predicted"/>
<name>A0ABV2NAL0_9HYPH</name>
<comment type="caution">
    <text evidence="1">The sequence shown here is derived from an EMBL/GenBank/DDBJ whole genome shotgun (WGS) entry which is preliminary data.</text>
</comment>